<evidence type="ECO:0000313" key="2">
    <source>
        <dbReference type="Proteomes" id="UP001161099"/>
    </source>
</evidence>
<gene>
    <name evidence="1" type="ORF">N5D11_14720</name>
</gene>
<dbReference type="AlphaFoldDB" id="A0AA42ILN0"/>
<dbReference type="RefSeq" id="WP_279698905.1">
    <property type="nucleotide sequence ID" value="NZ_JAOCDR010000051.1"/>
</dbReference>
<reference evidence="1" key="1">
    <citation type="submission" date="2022-09" db="EMBL/GenBank/DDBJ databases">
        <title>Intensive care unit water sources are persistently colonized with multi-drug resistant bacteria and are the site of extensive horizontal gene transfer of antibiotic resistance genes.</title>
        <authorList>
            <person name="Diorio-Toth L."/>
        </authorList>
    </citation>
    <scope>NUCLEOTIDE SEQUENCE</scope>
    <source>
        <strain evidence="1">GD03851</strain>
    </source>
</reference>
<dbReference type="Proteomes" id="UP001161099">
    <property type="component" value="Unassembled WGS sequence"/>
</dbReference>
<feature type="non-terminal residue" evidence="1">
    <location>
        <position position="152"/>
    </location>
</feature>
<proteinExistence type="predicted"/>
<accession>A0AA42ILN0</accession>
<protein>
    <recommendedName>
        <fullName evidence="3">Lipoprotein</fullName>
    </recommendedName>
</protein>
<dbReference type="EMBL" id="JAOCDR010000051">
    <property type="protein sequence ID" value="MDH0657346.1"/>
    <property type="molecule type" value="Genomic_DNA"/>
</dbReference>
<organism evidence="1 2">
    <name type="scientific">Acinetobacter johnsonii</name>
    <dbReference type="NCBI Taxonomy" id="40214"/>
    <lineage>
        <taxon>Bacteria</taxon>
        <taxon>Pseudomonadati</taxon>
        <taxon>Pseudomonadota</taxon>
        <taxon>Gammaproteobacteria</taxon>
        <taxon>Moraxellales</taxon>
        <taxon>Moraxellaceae</taxon>
        <taxon>Acinetobacter</taxon>
    </lineage>
</organism>
<comment type="caution">
    <text evidence="1">The sequence shown here is derived from an EMBL/GenBank/DDBJ whole genome shotgun (WGS) entry which is preliminary data.</text>
</comment>
<evidence type="ECO:0000313" key="1">
    <source>
        <dbReference type="EMBL" id="MDH0657346.1"/>
    </source>
</evidence>
<dbReference type="PROSITE" id="PS51257">
    <property type="entry name" value="PROKAR_LIPOPROTEIN"/>
    <property type="match status" value="1"/>
</dbReference>
<name>A0AA42ILN0_ACIJO</name>
<sequence length="152" mass="17390">MFKIIFISVVCFIIGGCVNKEAEGIEDFKIQIISNNNEKHLSLNLKKCFFRGGVFENGFYKNIDLKFPLYTFSGNYAGSYECLKEKNELVSNLRISQLPSFNDVNKNNNEYWLKILNINSENILGTENGVSIYKYGVNTALLHKDLKCKAPR</sequence>
<evidence type="ECO:0008006" key="3">
    <source>
        <dbReference type="Google" id="ProtNLM"/>
    </source>
</evidence>